<comment type="subcellular location">
    <subcellularLocation>
        <location evidence="3">Cell projection</location>
        <location evidence="3">Cilium</location>
    </subcellularLocation>
    <subcellularLocation>
        <location evidence="4">Cytoplasm</location>
        <location evidence="4">Cytoskeleton</location>
    </subcellularLocation>
    <subcellularLocation>
        <location evidence="2">Nucleus</location>
    </subcellularLocation>
</comment>
<evidence type="ECO:0000256" key="2">
    <source>
        <dbReference type="ARBA" id="ARBA00004123"/>
    </source>
</evidence>
<keyword evidence="8" id="KW-0723">Serine/threonine-protein kinase</keyword>
<evidence type="ECO:0000256" key="6">
    <source>
        <dbReference type="ARBA" id="ARBA00012513"/>
    </source>
</evidence>
<feature type="region of interest" description="Disordered" evidence="22">
    <location>
        <begin position="454"/>
        <end position="481"/>
    </location>
</feature>
<dbReference type="Pfam" id="PF00069">
    <property type="entry name" value="Pkinase"/>
    <property type="match status" value="1"/>
</dbReference>
<dbReference type="GO" id="GO:0097542">
    <property type="term" value="C:ciliary tip"/>
    <property type="evidence" value="ECO:0007669"/>
    <property type="project" value="Ensembl"/>
</dbReference>
<evidence type="ECO:0000313" key="25">
    <source>
        <dbReference type="Proteomes" id="UP000002279"/>
    </source>
</evidence>
<dbReference type="InterPro" id="IPR000719">
    <property type="entry name" value="Prot_kinase_dom"/>
</dbReference>
<evidence type="ECO:0000256" key="14">
    <source>
        <dbReference type="ARBA" id="ARBA00022840"/>
    </source>
</evidence>
<keyword evidence="7" id="KW-0963">Cytoplasm</keyword>
<dbReference type="GO" id="GO:0035720">
    <property type="term" value="P:intraciliary anterograde transport"/>
    <property type="evidence" value="ECO:0007669"/>
    <property type="project" value="Ensembl"/>
</dbReference>
<keyword evidence="13" id="KW-0418">Kinase</keyword>
<evidence type="ECO:0000256" key="3">
    <source>
        <dbReference type="ARBA" id="ARBA00004138"/>
    </source>
</evidence>
<dbReference type="GO" id="GO:0005634">
    <property type="term" value="C:nucleus"/>
    <property type="evidence" value="ECO:0000318"/>
    <property type="project" value="GO_Central"/>
</dbReference>
<dbReference type="OrthoDB" id="2158884at2759"/>
<dbReference type="InterPro" id="IPR008271">
    <property type="entry name" value="Ser/Thr_kinase_AS"/>
</dbReference>
<dbReference type="FunFam" id="3.30.200.20:FF:000071">
    <property type="entry name" value="serine/threonine-protein kinase MAK isoform X1"/>
    <property type="match status" value="1"/>
</dbReference>
<dbReference type="KEGG" id="oaa:100681239"/>
<evidence type="ECO:0000256" key="7">
    <source>
        <dbReference type="ARBA" id="ARBA00022490"/>
    </source>
</evidence>
<evidence type="ECO:0000256" key="10">
    <source>
        <dbReference type="ARBA" id="ARBA00022679"/>
    </source>
</evidence>
<dbReference type="GO" id="GO:0060271">
    <property type="term" value="P:cilium assembly"/>
    <property type="evidence" value="ECO:0000318"/>
    <property type="project" value="GO_Central"/>
</dbReference>
<evidence type="ECO:0000256" key="13">
    <source>
        <dbReference type="ARBA" id="ARBA00022777"/>
    </source>
</evidence>
<feature type="region of interest" description="Disordered" evidence="22">
    <location>
        <begin position="574"/>
        <end position="623"/>
    </location>
</feature>
<name>A0A6I8NQE0_ORNAN</name>
<dbReference type="InterPro" id="IPR050117">
    <property type="entry name" value="MAPK"/>
</dbReference>
<comment type="catalytic activity">
    <reaction evidence="19">
        <text>L-threonyl-[protein] + ATP = O-phospho-L-threonyl-[protein] + ADP + H(+)</text>
        <dbReference type="Rhea" id="RHEA:46608"/>
        <dbReference type="Rhea" id="RHEA-COMP:11060"/>
        <dbReference type="Rhea" id="RHEA-COMP:11605"/>
        <dbReference type="ChEBI" id="CHEBI:15378"/>
        <dbReference type="ChEBI" id="CHEBI:30013"/>
        <dbReference type="ChEBI" id="CHEBI:30616"/>
        <dbReference type="ChEBI" id="CHEBI:61977"/>
        <dbReference type="ChEBI" id="CHEBI:456216"/>
        <dbReference type="EC" id="2.7.11.1"/>
    </reaction>
</comment>
<dbReference type="EC" id="2.7.11.1" evidence="6"/>
<dbReference type="Proteomes" id="UP000002279">
    <property type="component" value="Chromosome 1"/>
</dbReference>
<dbReference type="SUPFAM" id="SSF56112">
    <property type="entry name" value="Protein kinase-like (PK-like)"/>
    <property type="match status" value="1"/>
</dbReference>
<dbReference type="RefSeq" id="XP_028926521.1">
    <property type="nucleotide sequence ID" value="XM_029070688.2"/>
</dbReference>
<dbReference type="GO" id="GO:0005737">
    <property type="term" value="C:cytoplasm"/>
    <property type="evidence" value="ECO:0000318"/>
    <property type="project" value="GO_Central"/>
</dbReference>
<dbReference type="AlphaFoldDB" id="A0A6I8NQE0"/>
<dbReference type="GO" id="GO:0004674">
    <property type="term" value="F:protein serine/threonine kinase activity"/>
    <property type="evidence" value="ECO:0000318"/>
    <property type="project" value="GO_Central"/>
</dbReference>
<keyword evidence="9" id="KW-0597">Phosphoprotein</keyword>
<keyword evidence="14 21" id="KW-0067">ATP-binding</keyword>
<evidence type="ECO:0000259" key="23">
    <source>
        <dbReference type="PROSITE" id="PS50011"/>
    </source>
</evidence>
<dbReference type="Bgee" id="ENSOANG00000041751">
    <property type="expression patterns" value="Expressed in endometrium and 8 other cell types or tissues"/>
</dbReference>
<evidence type="ECO:0000256" key="22">
    <source>
        <dbReference type="SAM" id="MobiDB-lite"/>
    </source>
</evidence>
<proteinExistence type="inferred from homology"/>
<feature type="binding site" evidence="21">
    <location>
        <position position="34"/>
    </location>
    <ligand>
        <name>ATP</name>
        <dbReference type="ChEBI" id="CHEBI:30616"/>
    </ligand>
</feature>
<evidence type="ECO:0000256" key="1">
    <source>
        <dbReference type="ARBA" id="ARBA00001946"/>
    </source>
</evidence>
<dbReference type="GO" id="GO:0005929">
    <property type="term" value="C:cilium"/>
    <property type="evidence" value="ECO:0000318"/>
    <property type="project" value="GO_Central"/>
</dbReference>
<keyword evidence="10" id="KW-0808">Transferase</keyword>
<dbReference type="InterPro" id="IPR011009">
    <property type="entry name" value="Kinase-like_dom_sf"/>
</dbReference>
<evidence type="ECO:0000256" key="4">
    <source>
        <dbReference type="ARBA" id="ARBA00004245"/>
    </source>
</evidence>
<dbReference type="OMA" id="ELIAIKX"/>
<keyword evidence="18" id="KW-0966">Cell projection</keyword>
<evidence type="ECO:0000256" key="16">
    <source>
        <dbReference type="ARBA" id="ARBA00023212"/>
    </source>
</evidence>
<dbReference type="GO" id="GO:0035721">
    <property type="term" value="P:intraciliary retrograde transport"/>
    <property type="evidence" value="ECO:0007669"/>
    <property type="project" value="Ensembl"/>
</dbReference>
<dbReference type="GO" id="GO:0042073">
    <property type="term" value="P:intraciliary transport"/>
    <property type="evidence" value="ECO:0000318"/>
    <property type="project" value="GO_Central"/>
</dbReference>
<dbReference type="PROSITE" id="PS00108">
    <property type="entry name" value="PROTEIN_KINASE_ST"/>
    <property type="match status" value="1"/>
</dbReference>
<reference evidence="24 25" key="1">
    <citation type="journal article" date="2008" name="Nature">
        <title>Genome analysis of the platypus reveals unique signatures of evolution.</title>
        <authorList>
            <person name="Warren W.C."/>
            <person name="Hillier L.W."/>
            <person name="Marshall Graves J.A."/>
            <person name="Birney E."/>
            <person name="Ponting C.P."/>
            <person name="Grutzner F."/>
            <person name="Belov K."/>
            <person name="Miller W."/>
            <person name="Clarke L."/>
            <person name="Chinwalla A.T."/>
            <person name="Yang S.P."/>
            <person name="Heger A."/>
            <person name="Locke D.P."/>
            <person name="Miethke P."/>
            <person name="Waters P.D."/>
            <person name="Veyrunes F."/>
            <person name="Fulton L."/>
            <person name="Fulton B."/>
            <person name="Graves T."/>
            <person name="Wallis J."/>
            <person name="Puente X.S."/>
            <person name="Lopez-Otin C."/>
            <person name="Ordonez G.R."/>
            <person name="Eichler E.E."/>
            <person name="Chen L."/>
            <person name="Cheng Z."/>
            <person name="Deakin J.E."/>
            <person name="Alsop A."/>
            <person name="Thompson K."/>
            <person name="Kirby P."/>
            <person name="Papenfuss A.T."/>
            <person name="Wakefield M.J."/>
            <person name="Olender T."/>
            <person name="Lancet D."/>
            <person name="Huttley G.A."/>
            <person name="Smit A.F."/>
            <person name="Pask A."/>
            <person name="Temple-Smith P."/>
            <person name="Batzer M.A."/>
            <person name="Walker J.A."/>
            <person name="Konkel M.K."/>
            <person name="Harris R.S."/>
            <person name="Whittington C.M."/>
            <person name="Wong E.S."/>
            <person name="Gemmell N.J."/>
            <person name="Buschiazzo E."/>
            <person name="Vargas Jentzsch I.M."/>
            <person name="Merkel A."/>
            <person name="Schmitz J."/>
            <person name="Zemann A."/>
            <person name="Churakov G."/>
            <person name="Kriegs J.O."/>
            <person name="Brosius J."/>
            <person name="Murchison E.P."/>
            <person name="Sachidanandam R."/>
            <person name="Smith C."/>
            <person name="Hannon G.J."/>
            <person name="Tsend-Ayush E."/>
            <person name="McMillan D."/>
            <person name="Attenborough R."/>
            <person name="Rens W."/>
            <person name="Ferguson-Smith M."/>
            <person name="Lefevre C.M."/>
            <person name="Sharp J.A."/>
            <person name="Nicholas K.R."/>
            <person name="Ray D.A."/>
            <person name="Kube M."/>
            <person name="Reinhardt R."/>
            <person name="Pringle T.H."/>
            <person name="Taylor J."/>
            <person name="Jones R.C."/>
            <person name="Nixon B."/>
            <person name="Dacheux J.L."/>
            <person name="Niwa H."/>
            <person name="Sekita Y."/>
            <person name="Huang X."/>
            <person name="Stark A."/>
            <person name="Kheradpour P."/>
            <person name="Kellis M."/>
            <person name="Flicek P."/>
            <person name="Chen Y."/>
            <person name="Webber C."/>
            <person name="Hardison R."/>
            <person name="Nelson J."/>
            <person name="Hallsworth-Pepin K."/>
            <person name="Delehaunty K."/>
            <person name="Markovic C."/>
            <person name="Minx P."/>
            <person name="Feng Y."/>
            <person name="Kremitzki C."/>
            <person name="Mitreva M."/>
            <person name="Glasscock J."/>
            <person name="Wylie T."/>
            <person name="Wohldmann P."/>
            <person name="Thiru P."/>
            <person name="Nhan M.N."/>
            <person name="Pohl C.S."/>
            <person name="Smith S.M."/>
            <person name="Hou S."/>
            <person name="Nefedov M."/>
            <person name="de Jong P.J."/>
            <person name="Renfree M.B."/>
            <person name="Mardis E.R."/>
            <person name="Wilson R.K."/>
        </authorList>
    </citation>
    <scope>NUCLEOTIDE SEQUENCE [LARGE SCALE GENOMIC DNA]</scope>
    <source>
        <strain evidence="24 25">Glennie</strain>
    </source>
</reference>
<keyword evidence="11" id="KW-0479">Metal-binding</keyword>
<keyword evidence="12 21" id="KW-0547">Nucleotide-binding</keyword>
<gene>
    <name evidence="24" type="primary">CILK1</name>
</gene>
<dbReference type="Ensembl" id="ENSOANT00000057157.1">
    <property type="protein sequence ID" value="ENSOANP00000043260.1"/>
    <property type="gene ID" value="ENSOANG00000041751.1"/>
</dbReference>
<dbReference type="CDD" id="cd07830">
    <property type="entry name" value="STKc_MAK_like"/>
    <property type="match status" value="1"/>
</dbReference>
<evidence type="ECO:0000256" key="11">
    <source>
        <dbReference type="ARBA" id="ARBA00022723"/>
    </source>
</evidence>
<comment type="similarity">
    <text evidence="5">Belongs to the protein kinase superfamily. CMGC Ser/Thr protein kinase family. CDC2/CDKX subfamily.</text>
</comment>
<keyword evidence="25" id="KW-1185">Reference proteome</keyword>
<feature type="compositionally biased region" description="Pro residues" evidence="22">
    <location>
        <begin position="316"/>
        <end position="329"/>
    </location>
</feature>
<dbReference type="PROSITE" id="PS00107">
    <property type="entry name" value="PROTEIN_KINASE_ATP"/>
    <property type="match status" value="1"/>
</dbReference>
<dbReference type="InterPro" id="IPR017441">
    <property type="entry name" value="Protein_kinase_ATP_BS"/>
</dbReference>
<evidence type="ECO:0000256" key="15">
    <source>
        <dbReference type="ARBA" id="ARBA00022842"/>
    </source>
</evidence>
<organism evidence="24 25">
    <name type="scientific">Ornithorhynchus anatinus</name>
    <name type="common">Duckbill platypus</name>
    <dbReference type="NCBI Taxonomy" id="9258"/>
    <lineage>
        <taxon>Eukaryota</taxon>
        <taxon>Metazoa</taxon>
        <taxon>Chordata</taxon>
        <taxon>Craniata</taxon>
        <taxon>Vertebrata</taxon>
        <taxon>Euteleostomi</taxon>
        <taxon>Mammalia</taxon>
        <taxon>Monotremata</taxon>
        <taxon>Ornithorhynchidae</taxon>
        <taxon>Ornithorhynchus</taxon>
    </lineage>
</organism>
<evidence type="ECO:0000256" key="5">
    <source>
        <dbReference type="ARBA" id="ARBA00006485"/>
    </source>
</evidence>
<dbReference type="Gene3D" id="1.10.510.10">
    <property type="entry name" value="Transferase(Phosphotransferase) domain 1"/>
    <property type="match status" value="1"/>
</dbReference>
<dbReference type="GO" id="GO:0097546">
    <property type="term" value="C:ciliary base"/>
    <property type="evidence" value="ECO:0007669"/>
    <property type="project" value="Ensembl"/>
</dbReference>
<feature type="region of interest" description="Disordered" evidence="22">
    <location>
        <begin position="305"/>
        <end position="360"/>
    </location>
</feature>
<reference evidence="24" key="2">
    <citation type="submission" date="2025-08" db="UniProtKB">
        <authorList>
            <consortium name="Ensembl"/>
        </authorList>
    </citation>
    <scope>IDENTIFICATION</scope>
    <source>
        <strain evidence="24">Glennie</strain>
    </source>
</reference>
<reference evidence="24" key="3">
    <citation type="submission" date="2025-09" db="UniProtKB">
        <authorList>
            <consortium name="Ensembl"/>
        </authorList>
    </citation>
    <scope>IDENTIFICATION</scope>
    <source>
        <strain evidence="24">Glennie</strain>
    </source>
</reference>
<feature type="domain" description="Protein kinase" evidence="23">
    <location>
        <begin position="4"/>
        <end position="284"/>
    </location>
</feature>
<evidence type="ECO:0000256" key="21">
    <source>
        <dbReference type="PROSITE-ProRule" id="PRU10141"/>
    </source>
</evidence>
<dbReference type="PROSITE" id="PS50011">
    <property type="entry name" value="PROTEIN_KINASE_DOM"/>
    <property type="match status" value="1"/>
</dbReference>
<dbReference type="FunCoup" id="A0A6I8NQE0">
    <property type="interactions" value="1155"/>
</dbReference>
<evidence type="ECO:0000313" key="24">
    <source>
        <dbReference type="Ensembl" id="ENSOANP00000043260.1"/>
    </source>
</evidence>
<evidence type="ECO:0000256" key="19">
    <source>
        <dbReference type="ARBA" id="ARBA00047899"/>
    </source>
</evidence>
<dbReference type="PANTHER" id="PTHR24055">
    <property type="entry name" value="MITOGEN-ACTIVATED PROTEIN KINASE"/>
    <property type="match status" value="1"/>
</dbReference>
<evidence type="ECO:0000256" key="9">
    <source>
        <dbReference type="ARBA" id="ARBA00022553"/>
    </source>
</evidence>
<dbReference type="InParanoid" id="A0A6I8NQE0"/>
<keyword evidence="17" id="KW-0539">Nucleus</keyword>
<keyword evidence="15" id="KW-0460">Magnesium</keyword>
<dbReference type="GO" id="GO:0035556">
    <property type="term" value="P:intracellular signal transduction"/>
    <property type="evidence" value="ECO:0000318"/>
    <property type="project" value="GO_Central"/>
</dbReference>
<sequence>MNRYTTIKQLGDGTYGSVLLGRSIESGELIAIKKMKRKFYSWEECMNLREVKSLKKLNHANVVKLKEVIRENDHLYFVFEYMKENLYQLMKERNKLFPESAIRNIMYQILQGLAFIHKHGFFHRDLKPENLLCMGPELVKIADFGLAREIRSRPPYTDYVSTRWYRAPEVLLRSTCYSSPIDIWAVGCIMAEVYTLRPLFPGASEIDTIFKICQVLGTPKKNDWPEGYQLAGSMNFRWPQCIPNNLKTLIPNAGSEGIQLMRDMLQWDPKKRPTASQALRYPYFHVGHPQVSTTQSHKDLGKQEFQKPVASSHMKPVPPAQPPTRPPPRLSSRPYQPSQPPQRLANHYKAESSPVDPVDHLREEKPNSLLLPALHSKMAQQKIPTVPAHSNGEIQPKSRRLWGRFGRVLKGPEDCWDDLDDLDFGLSLAKPNVKNKKRQSDEALCRFESVLDLKPSDPAGTGSSAPARPALPQQDPPTSRSAAKLHYLKHSRYLPGINTRNGLVPNPSKEVFSANPWPGSGLHGKSPSAESGINKLNLGSSGLAGVYIPSFLKKEFGSSGQRVQLAPITDPSAGYATLKPARPLGRPPFHTQSRSTPNLAPRPPAAQPVHGRIDWSSKYAPRR</sequence>
<dbReference type="SMART" id="SM00220">
    <property type="entry name" value="S_TKc"/>
    <property type="match status" value="1"/>
</dbReference>
<dbReference type="GeneTree" id="ENSGT00940000158807"/>
<dbReference type="GO" id="GO:0000287">
    <property type="term" value="F:magnesium ion binding"/>
    <property type="evidence" value="ECO:0007669"/>
    <property type="project" value="Ensembl"/>
</dbReference>
<keyword evidence="16" id="KW-0206">Cytoskeleton</keyword>
<dbReference type="GeneID" id="100681239"/>
<dbReference type="GO" id="GO:0036064">
    <property type="term" value="C:ciliary basal body"/>
    <property type="evidence" value="ECO:0007669"/>
    <property type="project" value="Ensembl"/>
</dbReference>
<accession>A0A6I8NQE0</accession>
<evidence type="ECO:0000256" key="12">
    <source>
        <dbReference type="ARBA" id="ARBA00022741"/>
    </source>
</evidence>
<evidence type="ECO:0000256" key="17">
    <source>
        <dbReference type="ARBA" id="ARBA00023242"/>
    </source>
</evidence>
<comment type="catalytic activity">
    <reaction evidence="20">
        <text>L-seryl-[protein] + ATP = O-phospho-L-seryl-[protein] + ADP + H(+)</text>
        <dbReference type="Rhea" id="RHEA:17989"/>
        <dbReference type="Rhea" id="RHEA-COMP:9863"/>
        <dbReference type="Rhea" id="RHEA-COMP:11604"/>
        <dbReference type="ChEBI" id="CHEBI:15378"/>
        <dbReference type="ChEBI" id="CHEBI:29999"/>
        <dbReference type="ChEBI" id="CHEBI:30616"/>
        <dbReference type="ChEBI" id="CHEBI:83421"/>
        <dbReference type="ChEBI" id="CHEBI:456216"/>
        <dbReference type="EC" id="2.7.11.1"/>
    </reaction>
</comment>
<evidence type="ECO:0000256" key="18">
    <source>
        <dbReference type="ARBA" id="ARBA00023273"/>
    </source>
</evidence>
<evidence type="ECO:0000256" key="8">
    <source>
        <dbReference type="ARBA" id="ARBA00022527"/>
    </source>
</evidence>
<dbReference type="FunFam" id="1.10.510.10:FF:000104">
    <property type="entry name" value="serine/threonine-protein kinase MAK isoform X1"/>
    <property type="match status" value="1"/>
</dbReference>
<dbReference type="CTD" id="22858"/>
<protein>
    <recommendedName>
        <fullName evidence="6">non-specific serine/threonine protein kinase</fullName>
        <ecNumber evidence="6">2.7.11.1</ecNumber>
    </recommendedName>
</protein>
<comment type="cofactor">
    <cofactor evidence="1">
        <name>Mg(2+)</name>
        <dbReference type="ChEBI" id="CHEBI:18420"/>
    </cofactor>
</comment>
<dbReference type="GO" id="GO:0005524">
    <property type="term" value="F:ATP binding"/>
    <property type="evidence" value="ECO:0007669"/>
    <property type="project" value="UniProtKB-UniRule"/>
</dbReference>
<evidence type="ECO:0000256" key="20">
    <source>
        <dbReference type="ARBA" id="ARBA00048679"/>
    </source>
</evidence>
<dbReference type="Gene3D" id="3.30.200.20">
    <property type="entry name" value="Phosphorylase Kinase, domain 1"/>
    <property type="match status" value="1"/>
</dbReference>